<evidence type="ECO:0000313" key="3">
    <source>
        <dbReference type="Proteomes" id="UP000799537"/>
    </source>
</evidence>
<evidence type="ECO:0000313" key="2">
    <source>
        <dbReference type="EMBL" id="KAF2167167.1"/>
    </source>
</evidence>
<reference evidence="2" key="1">
    <citation type="journal article" date="2020" name="Stud. Mycol.">
        <title>101 Dothideomycetes genomes: a test case for predicting lifestyles and emergence of pathogens.</title>
        <authorList>
            <person name="Haridas S."/>
            <person name="Albert R."/>
            <person name="Binder M."/>
            <person name="Bloem J."/>
            <person name="Labutti K."/>
            <person name="Salamov A."/>
            <person name="Andreopoulos B."/>
            <person name="Baker S."/>
            <person name="Barry K."/>
            <person name="Bills G."/>
            <person name="Bluhm B."/>
            <person name="Cannon C."/>
            <person name="Castanera R."/>
            <person name="Culley D."/>
            <person name="Daum C."/>
            <person name="Ezra D."/>
            <person name="Gonzalez J."/>
            <person name="Henrissat B."/>
            <person name="Kuo A."/>
            <person name="Liang C."/>
            <person name="Lipzen A."/>
            <person name="Lutzoni F."/>
            <person name="Magnuson J."/>
            <person name="Mondo S."/>
            <person name="Nolan M."/>
            <person name="Ohm R."/>
            <person name="Pangilinan J."/>
            <person name="Park H.-J."/>
            <person name="Ramirez L."/>
            <person name="Alfaro M."/>
            <person name="Sun H."/>
            <person name="Tritt A."/>
            <person name="Yoshinaga Y."/>
            <person name="Zwiers L.-H."/>
            <person name="Turgeon B."/>
            <person name="Goodwin S."/>
            <person name="Spatafora J."/>
            <person name="Crous P."/>
            <person name="Grigoriev I."/>
        </authorList>
    </citation>
    <scope>NUCLEOTIDE SEQUENCE</scope>
    <source>
        <strain evidence="2">ATCC 36951</strain>
    </source>
</reference>
<keyword evidence="3" id="KW-1185">Reference proteome</keyword>
<dbReference type="GeneID" id="54565958"/>
<feature type="region of interest" description="Disordered" evidence="1">
    <location>
        <begin position="30"/>
        <end position="49"/>
    </location>
</feature>
<dbReference type="Proteomes" id="UP000799537">
    <property type="component" value="Unassembled WGS sequence"/>
</dbReference>
<organism evidence="2 3">
    <name type="scientific">Zasmidium cellare ATCC 36951</name>
    <dbReference type="NCBI Taxonomy" id="1080233"/>
    <lineage>
        <taxon>Eukaryota</taxon>
        <taxon>Fungi</taxon>
        <taxon>Dikarya</taxon>
        <taxon>Ascomycota</taxon>
        <taxon>Pezizomycotina</taxon>
        <taxon>Dothideomycetes</taxon>
        <taxon>Dothideomycetidae</taxon>
        <taxon>Mycosphaerellales</taxon>
        <taxon>Mycosphaerellaceae</taxon>
        <taxon>Zasmidium</taxon>
    </lineage>
</organism>
<dbReference type="EMBL" id="ML993594">
    <property type="protein sequence ID" value="KAF2167167.1"/>
    <property type="molecule type" value="Genomic_DNA"/>
</dbReference>
<proteinExistence type="predicted"/>
<protein>
    <submittedName>
        <fullName evidence="2">Uncharacterized protein</fullName>
    </submittedName>
</protein>
<sequence>MHDVPFVWIPSSSFSSLYLERSSMAVNRPLTQPFPRKSRRRPKPTTWPKSLKPIQRILTRELDITRRMLADNILASFTPGLVLVTAVSLRSNLSTWHTLTDLARATLLCILYTYIFDAVNQAKGTKEDKINKPYRPIP</sequence>
<accession>A0A6A6CIV6</accession>
<dbReference type="OrthoDB" id="434972at2759"/>
<dbReference type="AlphaFoldDB" id="A0A6A6CIV6"/>
<dbReference type="RefSeq" id="XP_033668056.1">
    <property type="nucleotide sequence ID" value="XM_033812686.1"/>
</dbReference>
<evidence type="ECO:0000256" key="1">
    <source>
        <dbReference type="SAM" id="MobiDB-lite"/>
    </source>
</evidence>
<gene>
    <name evidence="2" type="ORF">M409DRAFT_54359</name>
</gene>
<name>A0A6A6CIV6_ZASCE</name>